<organism evidence="7 8">
    <name type="scientific">Mycolicibacter senuensis</name>
    <dbReference type="NCBI Taxonomy" id="386913"/>
    <lineage>
        <taxon>Bacteria</taxon>
        <taxon>Bacillati</taxon>
        <taxon>Actinomycetota</taxon>
        <taxon>Actinomycetes</taxon>
        <taxon>Mycobacteriales</taxon>
        <taxon>Mycobacteriaceae</taxon>
        <taxon>Mycolicibacter</taxon>
    </lineage>
</organism>
<accession>A0A7I9XKG1</accession>
<evidence type="ECO:0000256" key="5">
    <source>
        <dbReference type="SAM" id="MobiDB-lite"/>
    </source>
</evidence>
<protein>
    <recommendedName>
        <fullName evidence="6">HTH tetR-type domain-containing protein</fullName>
    </recommendedName>
</protein>
<dbReference type="PROSITE" id="PS50977">
    <property type="entry name" value="HTH_TETR_2"/>
    <property type="match status" value="1"/>
</dbReference>
<dbReference type="InterPro" id="IPR001647">
    <property type="entry name" value="HTH_TetR"/>
</dbReference>
<dbReference type="RefSeq" id="WP_085082786.1">
    <property type="nucleotide sequence ID" value="NZ_BLKV01000001.1"/>
</dbReference>
<evidence type="ECO:0000256" key="3">
    <source>
        <dbReference type="ARBA" id="ARBA00023163"/>
    </source>
</evidence>
<dbReference type="AlphaFoldDB" id="A0A7I9XKG1"/>
<dbReference type="InterPro" id="IPR036271">
    <property type="entry name" value="Tet_transcr_reg_TetR-rel_C_sf"/>
</dbReference>
<dbReference type="PRINTS" id="PR00455">
    <property type="entry name" value="HTHTETR"/>
</dbReference>
<dbReference type="GO" id="GO:0003700">
    <property type="term" value="F:DNA-binding transcription factor activity"/>
    <property type="evidence" value="ECO:0007669"/>
    <property type="project" value="TreeGrafter"/>
</dbReference>
<evidence type="ECO:0000256" key="4">
    <source>
        <dbReference type="PROSITE-ProRule" id="PRU00335"/>
    </source>
</evidence>
<evidence type="ECO:0000256" key="2">
    <source>
        <dbReference type="ARBA" id="ARBA00023125"/>
    </source>
</evidence>
<gene>
    <name evidence="7" type="ORF">MSEN_16460</name>
</gene>
<feature type="domain" description="HTH tetR-type" evidence="6">
    <location>
        <begin position="16"/>
        <end position="76"/>
    </location>
</feature>
<dbReference type="Pfam" id="PF17932">
    <property type="entry name" value="TetR_C_24"/>
    <property type="match status" value="1"/>
</dbReference>
<dbReference type="SUPFAM" id="SSF46689">
    <property type="entry name" value="Homeodomain-like"/>
    <property type="match status" value="1"/>
</dbReference>
<reference evidence="7 8" key="1">
    <citation type="journal article" date="2019" name="Emerg. Microbes Infect.">
        <title>Comprehensive subspecies identification of 175 nontuberculous mycobacteria species based on 7547 genomic profiles.</title>
        <authorList>
            <person name="Matsumoto Y."/>
            <person name="Kinjo T."/>
            <person name="Motooka D."/>
            <person name="Nabeya D."/>
            <person name="Jung N."/>
            <person name="Uechi K."/>
            <person name="Horii T."/>
            <person name="Iida T."/>
            <person name="Fujita J."/>
            <person name="Nakamura S."/>
        </authorList>
    </citation>
    <scope>NUCLEOTIDE SEQUENCE [LARGE SCALE GENOMIC DNA]</scope>
    <source>
        <strain evidence="7 8">JCM 16017</strain>
    </source>
</reference>
<dbReference type="Proteomes" id="UP000465263">
    <property type="component" value="Unassembled WGS sequence"/>
</dbReference>
<dbReference type="PANTHER" id="PTHR30055">
    <property type="entry name" value="HTH-TYPE TRANSCRIPTIONAL REGULATOR RUTR"/>
    <property type="match status" value="1"/>
</dbReference>
<dbReference type="InterPro" id="IPR041490">
    <property type="entry name" value="KstR2_TetR_C"/>
</dbReference>
<feature type="region of interest" description="Disordered" evidence="5">
    <location>
        <begin position="203"/>
        <end position="232"/>
    </location>
</feature>
<sequence>MARKRTVPADDQSKSERTRSRILDAAAHVLSTKGFAGTRLTDVAEVAELQAPAIYYYYPSREDLIEAVIFRGMSDLGVHLQQALDALPPDTTPMDRILTAVEVHLRHGLELSDYARASIRNSGQIPERLRARQKKELTAYHRVWQRLLAAAVAEGQVREDLDPRIAQRLIIGALNWSAEWWDPRRHSVDILVANAQAFVGHSLGAAAKPKKRAPRKSGASPRGRATTRLDSR</sequence>
<dbReference type="Gene3D" id="1.10.357.10">
    <property type="entry name" value="Tetracycline Repressor, domain 2"/>
    <property type="match status" value="1"/>
</dbReference>
<comment type="caution">
    <text evidence="7">The sequence shown here is derived from an EMBL/GenBank/DDBJ whole genome shotgun (WGS) entry which is preliminary data.</text>
</comment>
<dbReference type="EMBL" id="BLKV01000001">
    <property type="protein sequence ID" value="GFG69926.1"/>
    <property type="molecule type" value="Genomic_DNA"/>
</dbReference>
<evidence type="ECO:0000313" key="8">
    <source>
        <dbReference type="Proteomes" id="UP000465263"/>
    </source>
</evidence>
<keyword evidence="3" id="KW-0804">Transcription</keyword>
<dbReference type="InterPro" id="IPR050109">
    <property type="entry name" value="HTH-type_TetR-like_transc_reg"/>
</dbReference>
<dbReference type="OrthoDB" id="4726108at2"/>
<keyword evidence="8" id="KW-1185">Reference proteome</keyword>
<proteinExistence type="predicted"/>
<dbReference type="GO" id="GO:0000976">
    <property type="term" value="F:transcription cis-regulatory region binding"/>
    <property type="evidence" value="ECO:0007669"/>
    <property type="project" value="TreeGrafter"/>
</dbReference>
<evidence type="ECO:0000259" key="6">
    <source>
        <dbReference type="PROSITE" id="PS50977"/>
    </source>
</evidence>
<dbReference type="SUPFAM" id="SSF48498">
    <property type="entry name" value="Tetracyclin repressor-like, C-terminal domain"/>
    <property type="match status" value="1"/>
</dbReference>
<keyword evidence="2 4" id="KW-0238">DNA-binding</keyword>
<keyword evidence="1" id="KW-0805">Transcription regulation</keyword>
<evidence type="ECO:0000256" key="1">
    <source>
        <dbReference type="ARBA" id="ARBA00023015"/>
    </source>
</evidence>
<dbReference type="Gene3D" id="1.10.10.60">
    <property type="entry name" value="Homeodomain-like"/>
    <property type="match status" value="1"/>
</dbReference>
<feature type="DNA-binding region" description="H-T-H motif" evidence="4">
    <location>
        <begin position="39"/>
        <end position="58"/>
    </location>
</feature>
<dbReference type="InterPro" id="IPR009057">
    <property type="entry name" value="Homeodomain-like_sf"/>
</dbReference>
<dbReference type="PANTHER" id="PTHR30055:SF234">
    <property type="entry name" value="HTH-TYPE TRANSCRIPTIONAL REGULATOR BETI"/>
    <property type="match status" value="1"/>
</dbReference>
<evidence type="ECO:0000313" key="7">
    <source>
        <dbReference type="EMBL" id="GFG69926.1"/>
    </source>
</evidence>
<name>A0A7I9XKG1_9MYCO</name>
<dbReference type="Pfam" id="PF00440">
    <property type="entry name" value="TetR_N"/>
    <property type="match status" value="1"/>
</dbReference>